<evidence type="ECO:0000313" key="3">
    <source>
        <dbReference type="EMBL" id="KQD08222.1"/>
    </source>
</evidence>
<keyword evidence="1" id="KW-0812">Transmembrane</keyword>
<sequence length="174" mass="20117">MSQTPDPKYSWVFQRLTENDQGYNLESIVAYTIYKKHKIDFINQIKSRHQRDPNDQEWETFHTQCELDSSLKGFRDQANIVVSNLLNVALSSEIAALEDQALLDSKVKAQLEIVETKVNTINGFMTEKQGAGWWFSEVGKNFLVNILTIFFIGGFATFVLNFNKVSEWFGKFFE</sequence>
<gene>
    <name evidence="3" type="ORF">APD06_17255</name>
    <name evidence="2" type="ORF">JHZ39_001670</name>
</gene>
<keyword evidence="1" id="KW-0472">Membrane</keyword>
<dbReference type="EMBL" id="LLFE01000221">
    <property type="protein sequence ID" value="KQD08222.1"/>
    <property type="molecule type" value="Genomic_DNA"/>
</dbReference>
<accession>A0A3R9T4H5</accession>
<name>A0A3R9T4H5_ACIBA</name>
<dbReference type="Proteomes" id="UP000051322">
    <property type="component" value="Unassembled WGS sequence"/>
</dbReference>
<organism evidence="3 4">
    <name type="scientific">Acinetobacter baumannii</name>
    <dbReference type="NCBI Taxonomy" id="470"/>
    <lineage>
        <taxon>Bacteria</taxon>
        <taxon>Pseudomonadati</taxon>
        <taxon>Pseudomonadota</taxon>
        <taxon>Gammaproteobacteria</taxon>
        <taxon>Moraxellales</taxon>
        <taxon>Moraxellaceae</taxon>
        <taxon>Acinetobacter</taxon>
        <taxon>Acinetobacter calcoaceticus/baumannii complex</taxon>
    </lineage>
</organism>
<comment type="caution">
    <text evidence="3">The sequence shown here is derived from an EMBL/GenBank/DDBJ whole genome shotgun (WGS) entry which is preliminary data.</text>
</comment>
<evidence type="ECO:0000313" key="4">
    <source>
        <dbReference type="Proteomes" id="UP000051322"/>
    </source>
</evidence>
<keyword evidence="1" id="KW-1133">Transmembrane helix</keyword>
<evidence type="ECO:0000256" key="1">
    <source>
        <dbReference type="SAM" id="Phobius"/>
    </source>
</evidence>
<protein>
    <submittedName>
        <fullName evidence="3">Uncharacterized protein</fullName>
    </submittedName>
</protein>
<proteinExistence type="predicted"/>
<reference evidence="2" key="2">
    <citation type="submission" date="2020-12" db="EMBL/GenBank/DDBJ databases">
        <authorList>
            <consortium name="Clinical and Environmental Microbiology Branch: Whole genome sequencing antimicrobial resistance pathogens in the healthcare setting"/>
        </authorList>
    </citation>
    <scope>NUCLEOTIDE SEQUENCE</scope>
    <source>
        <strain evidence="2">2018HL-00813</strain>
    </source>
</reference>
<reference evidence="3 4" key="1">
    <citation type="submission" date="2015-10" db="EMBL/GenBank/DDBJ databases">
        <title>The utility of whole genome sequencing in characterizing Acinetobacter epidemiology and analyzing hospital outbreaks.</title>
        <authorList>
            <person name="Ozer E.A."/>
            <person name="Fitzpatrick M.A."/>
            <person name="Hauser A.R."/>
        </authorList>
    </citation>
    <scope>NUCLEOTIDE SEQUENCE [LARGE SCALE GENOMIC DNA]</scope>
    <source>
        <strain evidence="3 4">ABBL059</strain>
    </source>
</reference>
<dbReference type="AlphaFoldDB" id="A0A3R9T4H5"/>
<evidence type="ECO:0000313" key="2">
    <source>
        <dbReference type="EMBL" id="EGY2377305.1"/>
    </source>
</evidence>
<feature type="transmembrane region" description="Helical" evidence="1">
    <location>
        <begin position="142"/>
        <end position="162"/>
    </location>
</feature>
<dbReference type="RefSeq" id="WP_033856135.1">
    <property type="nucleotide sequence ID" value="NZ_CP140420.1"/>
</dbReference>
<dbReference type="EMBL" id="AAYLMQ010000016">
    <property type="protein sequence ID" value="EGY2377305.1"/>
    <property type="molecule type" value="Genomic_DNA"/>
</dbReference>